<dbReference type="PANTHER" id="PTHR30345:SF0">
    <property type="entry name" value="DNA DAMAGE-REPAIR_TOLERATION PROTEIN DRT102"/>
    <property type="match status" value="1"/>
</dbReference>
<evidence type="ECO:0000313" key="5">
    <source>
        <dbReference type="Proteomes" id="UP000886893"/>
    </source>
</evidence>
<comment type="similarity">
    <text evidence="1">Belongs to the LacAB/RpiB family.</text>
</comment>
<gene>
    <name evidence="4" type="primary">rpiB</name>
    <name evidence="4" type="ORF">IAD04_02900</name>
</gene>
<dbReference type="Pfam" id="PF02502">
    <property type="entry name" value="LacAB_rpiB"/>
    <property type="match status" value="1"/>
</dbReference>
<evidence type="ECO:0000256" key="2">
    <source>
        <dbReference type="ARBA" id="ARBA00023235"/>
    </source>
</evidence>
<dbReference type="EMBL" id="DVKI01000093">
    <property type="protein sequence ID" value="HIT17314.1"/>
    <property type="molecule type" value="Genomic_DNA"/>
</dbReference>
<dbReference type="InterPro" id="IPR004785">
    <property type="entry name" value="RpiB"/>
</dbReference>
<dbReference type="NCBIfam" id="NF004051">
    <property type="entry name" value="PRK05571.1"/>
    <property type="match status" value="1"/>
</dbReference>
<dbReference type="Proteomes" id="UP000886893">
    <property type="component" value="Unassembled WGS sequence"/>
</dbReference>
<accession>A0A9D1G7Z2</accession>
<dbReference type="AlphaFoldDB" id="A0A9D1G7Z2"/>
<name>A0A9D1G7Z2_9FIRM</name>
<evidence type="ECO:0000313" key="4">
    <source>
        <dbReference type="EMBL" id="HIT17314.1"/>
    </source>
</evidence>
<feature type="active site" description="Proton donor" evidence="3">
    <location>
        <position position="96"/>
    </location>
</feature>
<dbReference type="Gene3D" id="3.40.1400.10">
    <property type="entry name" value="Sugar-phosphate isomerase, RpiB/LacA/LacB"/>
    <property type="match status" value="1"/>
</dbReference>
<evidence type="ECO:0000256" key="3">
    <source>
        <dbReference type="PIRSR" id="PIRSR005384-1"/>
    </source>
</evidence>
<dbReference type="PIRSF" id="PIRSF005384">
    <property type="entry name" value="RpiB_LacA_B"/>
    <property type="match status" value="1"/>
</dbReference>
<reference evidence="4" key="2">
    <citation type="journal article" date="2021" name="PeerJ">
        <title>Extensive microbial diversity within the chicken gut microbiome revealed by metagenomics and culture.</title>
        <authorList>
            <person name="Gilroy R."/>
            <person name="Ravi A."/>
            <person name="Getino M."/>
            <person name="Pursley I."/>
            <person name="Horton D.L."/>
            <person name="Alikhan N.F."/>
            <person name="Baker D."/>
            <person name="Gharbi K."/>
            <person name="Hall N."/>
            <person name="Watson M."/>
            <person name="Adriaenssens E.M."/>
            <person name="Foster-Nyarko E."/>
            <person name="Jarju S."/>
            <person name="Secka A."/>
            <person name="Antonio M."/>
            <person name="Oren A."/>
            <person name="Chaudhuri R.R."/>
            <person name="La Ragione R."/>
            <person name="Hildebrand F."/>
            <person name="Pallen M.J."/>
        </authorList>
    </citation>
    <scope>NUCLEOTIDE SEQUENCE</scope>
    <source>
        <strain evidence="4">14508</strain>
    </source>
</reference>
<dbReference type="GO" id="GO:0009052">
    <property type="term" value="P:pentose-phosphate shunt, non-oxidative branch"/>
    <property type="evidence" value="ECO:0007669"/>
    <property type="project" value="TreeGrafter"/>
</dbReference>
<comment type="caution">
    <text evidence="4">The sequence shown here is derived from an EMBL/GenBank/DDBJ whole genome shotgun (WGS) entry which is preliminary data.</text>
</comment>
<dbReference type="GO" id="GO:0019316">
    <property type="term" value="P:D-allose catabolic process"/>
    <property type="evidence" value="ECO:0007669"/>
    <property type="project" value="TreeGrafter"/>
</dbReference>
<feature type="active site" description="Proton acceptor" evidence="3">
    <location>
        <position position="63"/>
    </location>
</feature>
<keyword evidence="2 4" id="KW-0413">Isomerase</keyword>
<evidence type="ECO:0000256" key="1">
    <source>
        <dbReference type="ARBA" id="ARBA00008754"/>
    </source>
</evidence>
<dbReference type="InterPro" id="IPR036569">
    <property type="entry name" value="RpiB_LacA_LacB_sf"/>
</dbReference>
<dbReference type="SUPFAM" id="SSF89623">
    <property type="entry name" value="Ribose/Galactose isomerase RpiB/AlsB"/>
    <property type="match status" value="1"/>
</dbReference>
<dbReference type="EC" id="5.3.1.6" evidence="4"/>
<proteinExistence type="inferred from homology"/>
<organism evidence="4 5">
    <name type="scientific">Candidatus Caccosoma faecigallinarum</name>
    <dbReference type="NCBI Taxonomy" id="2840720"/>
    <lineage>
        <taxon>Bacteria</taxon>
        <taxon>Bacillati</taxon>
        <taxon>Bacillota</taxon>
        <taxon>Bacillota incertae sedis</taxon>
        <taxon>Candidatus Caccosoma</taxon>
    </lineage>
</organism>
<sequence length="145" mass="16017">MKLAIGSDHGGFLLKKEIMNQLSGYQWVDCGTYDESSCDYPDFAFKVGEKVASHECDFGIVICKSGIGVSICANKVKGIRCALVDNEKDAVLSKQHNNSNVLAFGAQQVSILTAIDCIQSWLNASFLKGRHETRVNKITQYEQQH</sequence>
<dbReference type="InterPro" id="IPR003500">
    <property type="entry name" value="RpiB_LacA_LacB"/>
</dbReference>
<dbReference type="GO" id="GO:0004751">
    <property type="term" value="F:ribose-5-phosphate isomerase activity"/>
    <property type="evidence" value="ECO:0007669"/>
    <property type="project" value="UniProtKB-EC"/>
</dbReference>
<protein>
    <submittedName>
        <fullName evidence="4">Ribose 5-phosphate isomerase B</fullName>
        <ecNumber evidence="4">5.3.1.6</ecNumber>
    </submittedName>
</protein>
<dbReference type="PANTHER" id="PTHR30345">
    <property type="entry name" value="RIBOSE-5-PHOSPHATE ISOMERASE B"/>
    <property type="match status" value="1"/>
</dbReference>
<reference evidence="4" key="1">
    <citation type="submission" date="2020-10" db="EMBL/GenBank/DDBJ databases">
        <authorList>
            <person name="Gilroy R."/>
        </authorList>
    </citation>
    <scope>NUCLEOTIDE SEQUENCE</scope>
    <source>
        <strain evidence="4">14508</strain>
    </source>
</reference>
<dbReference type="NCBIfam" id="TIGR01120">
    <property type="entry name" value="rpiB"/>
    <property type="match status" value="1"/>
</dbReference>
<dbReference type="NCBIfam" id="TIGR00689">
    <property type="entry name" value="rpiB_lacA_lacB"/>
    <property type="match status" value="1"/>
</dbReference>